<dbReference type="PROSITE" id="PS50135">
    <property type="entry name" value="ZF_ZZ_2"/>
    <property type="match status" value="1"/>
</dbReference>
<keyword evidence="5 10" id="KW-0378">Hydrolase</keyword>
<evidence type="ECO:0000256" key="5">
    <source>
        <dbReference type="ARBA" id="ARBA00022801"/>
    </source>
</evidence>
<gene>
    <name evidence="14" type="ORF">AG1IA_01566</name>
</gene>
<dbReference type="PROSITE" id="PS50203">
    <property type="entry name" value="CALPAIN_CAT"/>
    <property type="match status" value="1"/>
</dbReference>
<dbReference type="PROSITE" id="PS00139">
    <property type="entry name" value="THIOL_PROTEASE_CYS"/>
    <property type="match status" value="1"/>
</dbReference>
<keyword evidence="7" id="KW-0862">Zinc</keyword>
<evidence type="ECO:0000259" key="12">
    <source>
        <dbReference type="PROSITE" id="PS50135"/>
    </source>
</evidence>
<feature type="region of interest" description="Disordered" evidence="11">
    <location>
        <begin position="1"/>
        <end position="54"/>
    </location>
</feature>
<feature type="compositionally biased region" description="Acidic residues" evidence="11">
    <location>
        <begin position="632"/>
        <end position="649"/>
    </location>
</feature>
<dbReference type="GO" id="GO:0004198">
    <property type="term" value="F:calcium-dependent cysteine-type endopeptidase activity"/>
    <property type="evidence" value="ECO:0007669"/>
    <property type="project" value="InterPro"/>
</dbReference>
<dbReference type="Proteomes" id="UP000011668">
    <property type="component" value="Unassembled WGS sequence"/>
</dbReference>
<dbReference type="SUPFAM" id="SSF54001">
    <property type="entry name" value="Cysteine proteinases"/>
    <property type="match status" value="1"/>
</dbReference>
<keyword evidence="2 10" id="KW-0645">Protease</keyword>
<organism evidence="14 15">
    <name type="scientific">Thanatephorus cucumeris (strain AG1-IA)</name>
    <name type="common">Rice sheath blight fungus</name>
    <name type="synonym">Rhizoctonia solani</name>
    <dbReference type="NCBI Taxonomy" id="983506"/>
    <lineage>
        <taxon>Eukaryota</taxon>
        <taxon>Fungi</taxon>
        <taxon>Dikarya</taxon>
        <taxon>Basidiomycota</taxon>
        <taxon>Agaricomycotina</taxon>
        <taxon>Agaricomycetes</taxon>
        <taxon>Cantharellales</taxon>
        <taxon>Ceratobasidiaceae</taxon>
        <taxon>Rhizoctonia</taxon>
        <taxon>Rhizoctonia solani AG-1</taxon>
    </lineage>
</organism>
<feature type="active site" evidence="8 10">
    <location>
        <position position="179"/>
    </location>
</feature>
<dbReference type="PRINTS" id="PR00704">
    <property type="entry name" value="CALPAIN"/>
</dbReference>
<evidence type="ECO:0000256" key="2">
    <source>
        <dbReference type="ARBA" id="ARBA00022670"/>
    </source>
</evidence>
<feature type="compositionally biased region" description="Polar residues" evidence="11">
    <location>
        <begin position="31"/>
        <end position="42"/>
    </location>
</feature>
<dbReference type="Gene3D" id="3.30.60.90">
    <property type="match status" value="1"/>
</dbReference>
<evidence type="ECO:0000256" key="4">
    <source>
        <dbReference type="ARBA" id="ARBA00022771"/>
    </source>
</evidence>
<feature type="active site" evidence="8 10">
    <location>
        <position position="386"/>
    </location>
</feature>
<feature type="domain" description="Calpain catalytic" evidence="13">
    <location>
        <begin position="117"/>
        <end position="445"/>
    </location>
</feature>
<dbReference type="Gene3D" id="3.90.70.10">
    <property type="entry name" value="Cysteine proteinases"/>
    <property type="match status" value="1"/>
</dbReference>
<dbReference type="InterPro" id="IPR000169">
    <property type="entry name" value="Pept_cys_AS"/>
</dbReference>
<dbReference type="GO" id="GO:0008270">
    <property type="term" value="F:zinc ion binding"/>
    <property type="evidence" value="ECO:0007669"/>
    <property type="project" value="UniProtKB-KW"/>
</dbReference>
<keyword evidence="4 9" id="KW-0863">Zinc-finger</keyword>
<feature type="compositionally biased region" description="Basic and acidic residues" evidence="11">
    <location>
        <begin position="45"/>
        <end position="54"/>
    </location>
</feature>
<evidence type="ECO:0000256" key="9">
    <source>
        <dbReference type="PROSITE-ProRule" id="PRU00228"/>
    </source>
</evidence>
<comment type="similarity">
    <text evidence="1">Belongs to the peptidase C2 family.</text>
</comment>
<dbReference type="EMBL" id="AFRT01000326">
    <property type="protein sequence ID" value="ELU44405.1"/>
    <property type="molecule type" value="Genomic_DNA"/>
</dbReference>
<feature type="compositionally biased region" description="Polar residues" evidence="11">
    <location>
        <begin position="1"/>
        <end position="18"/>
    </location>
</feature>
<dbReference type="STRING" id="983506.L8X2F6"/>
<dbReference type="AlphaFoldDB" id="L8X2F6"/>
<dbReference type="OrthoDB" id="424753at2759"/>
<evidence type="ECO:0000256" key="11">
    <source>
        <dbReference type="SAM" id="MobiDB-lite"/>
    </source>
</evidence>
<dbReference type="InterPro" id="IPR001300">
    <property type="entry name" value="Peptidase_C2_calpain_cat"/>
</dbReference>
<keyword evidence="3" id="KW-0479">Metal-binding</keyword>
<dbReference type="GO" id="GO:0006508">
    <property type="term" value="P:proteolysis"/>
    <property type="evidence" value="ECO:0007669"/>
    <property type="project" value="UniProtKB-KW"/>
</dbReference>
<dbReference type="InterPro" id="IPR043145">
    <property type="entry name" value="Znf_ZZ_sf"/>
</dbReference>
<dbReference type="SMART" id="SM00230">
    <property type="entry name" value="CysPc"/>
    <property type="match status" value="1"/>
</dbReference>
<name>L8X2F6_THACA</name>
<proteinExistence type="inferred from homology"/>
<feature type="domain" description="ZZ-type" evidence="12">
    <location>
        <begin position="722"/>
        <end position="776"/>
    </location>
</feature>
<evidence type="ECO:0000256" key="7">
    <source>
        <dbReference type="ARBA" id="ARBA00022833"/>
    </source>
</evidence>
<dbReference type="InterPro" id="IPR000433">
    <property type="entry name" value="Znf_ZZ"/>
</dbReference>
<dbReference type="SMART" id="SM00291">
    <property type="entry name" value="ZnF_ZZ"/>
    <property type="match status" value="1"/>
</dbReference>
<feature type="compositionally biased region" description="Polar residues" evidence="11">
    <location>
        <begin position="84"/>
        <end position="94"/>
    </location>
</feature>
<dbReference type="SUPFAM" id="SSF57850">
    <property type="entry name" value="RING/U-box"/>
    <property type="match status" value="1"/>
</dbReference>
<dbReference type="Pfam" id="PF00648">
    <property type="entry name" value="Peptidase_C2"/>
    <property type="match status" value="1"/>
</dbReference>
<feature type="active site" evidence="8 10">
    <location>
        <position position="366"/>
    </location>
</feature>
<comment type="caution">
    <text evidence="14">The sequence shown here is derived from an EMBL/GenBank/DDBJ whole genome shotgun (WGS) entry which is preliminary data.</text>
</comment>
<dbReference type="InterPro" id="IPR038765">
    <property type="entry name" value="Papain-like_cys_pep_sf"/>
</dbReference>
<feature type="compositionally biased region" description="Basic and acidic residues" evidence="11">
    <location>
        <begin position="619"/>
        <end position="630"/>
    </location>
</feature>
<evidence type="ECO:0000256" key="6">
    <source>
        <dbReference type="ARBA" id="ARBA00022807"/>
    </source>
</evidence>
<feature type="region of interest" description="Disordered" evidence="11">
    <location>
        <begin position="84"/>
        <end position="104"/>
    </location>
</feature>
<sequence length="827" mass="93261">MESSKQRARINTSRASTLSHHHSPRYAFPSDLSSQRESSIQGAESRAKGRDRPIARLQAADRACSTNMSTSIVKHSLIVSHRASSVPTNLSLPQNDAEPRLMRSPRGAGKFMERNRRFRDIEFDLEEDRERCLHGLDTPEDGGHKPADVMRVSQLYEKPAFFIDGANCSDIMQGRLGDCWFLSALAIVSTVGELIDKICVARDEKVGVYGFIFFRDSTWVDVIIDDLLYTSLPKYDQLSSPERNLYHFDRDKYNSAARKGGKGLYFAKGGTENETWVYVLVVHESARLSNLFAVHLLRKHTPNCTATTLRLTEDMLQRPSRILLDEDRFWEEELLRVNQDRLFGCFIYNTDDSGESELVNGLFAGHAYSVISALEVNGKRFLRLRNPWGKVEWTGAWSDGSKEWTAEWLAFLPQLQHKFGNDGEFLMEYKDFLATWTIIERCRLFNSDWKLSSMWINATSRGIPSRGFAALMPHIVTLNVTESSPAVIVLSQLDDRYFSQISGRWAWSLEFYVYRKDSPSTEPYAISEHTMLWRRNVHVELGKLEAGEYVVHVRLDRDVTRSKDAMEESMSKWNLRKLSQVLTEMGKSHSVAVKLLPAPTDIFGGQDLTAIELAFHEKDQEEAAKKRAAPDSDSDSEDSESSSDEESESEVVVTDPSLVSVPDSPTEPPTIGATPEDPAADSESDDDTKSEATVESDTAPKQGKSQKEDVPPPNSAMGVPRKQRSDNSLEQKFPIVGARYKCLNSSCPNYDLCSKCMGKNVHNPDHQMLCIRTPEDASKLARKDDDSDDEEDNSITLGLRVYTQGEALTTIAAQLRHGNLVGWRRKE</sequence>
<evidence type="ECO:0000256" key="3">
    <source>
        <dbReference type="ARBA" id="ARBA00022723"/>
    </source>
</evidence>
<evidence type="ECO:0000313" key="14">
    <source>
        <dbReference type="EMBL" id="ELU44405.1"/>
    </source>
</evidence>
<accession>L8X2F6</accession>
<keyword evidence="6 10" id="KW-0788">Thiol protease</keyword>
<dbReference type="PANTHER" id="PTHR10183">
    <property type="entry name" value="CALPAIN"/>
    <property type="match status" value="1"/>
</dbReference>
<dbReference type="CDD" id="cd02340">
    <property type="entry name" value="ZZ_NBR1_like"/>
    <property type="match status" value="1"/>
</dbReference>
<dbReference type="Pfam" id="PF00569">
    <property type="entry name" value="ZZ"/>
    <property type="match status" value="1"/>
</dbReference>
<evidence type="ECO:0000259" key="13">
    <source>
        <dbReference type="PROSITE" id="PS50203"/>
    </source>
</evidence>
<evidence type="ECO:0000313" key="15">
    <source>
        <dbReference type="Proteomes" id="UP000011668"/>
    </source>
</evidence>
<evidence type="ECO:0000256" key="8">
    <source>
        <dbReference type="PIRSR" id="PIRSR622684-1"/>
    </source>
</evidence>
<dbReference type="InterPro" id="IPR022684">
    <property type="entry name" value="Calpain_cysteine_protease"/>
</dbReference>
<protein>
    <submittedName>
        <fullName evidence="14">Calpain</fullName>
    </submittedName>
</protein>
<dbReference type="HOGENOM" id="CLU_006072_2_1_1"/>
<dbReference type="PANTHER" id="PTHR10183:SF379">
    <property type="entry name" value="CALPAIN-5"/>
    <property type="match status" value="1"/>
</dbReference>
<evidence type="ECO:0000256" key="10">
    <source>
        <dbReference type="PROSITE-ProRule" id="PRU00239"/>
    </source>
</evidence>
<feature type="region of interest" description="Disordered" evidence="11">
    <location>
        <begin position="619"/>
        <end position="730"/>
    </location>
</feature>
<reference evidence="14 15" key="1">
    <citation type="journal article" date="2013" name="Nat. Commun.">
        <title>The evolution and pathogenic mechanisms of the rice sheath blight pathogen.</title>
        <authorList>
            <person name="Zheng A."/>
            <person name="Lin R."/>
            <person name="Xu L."/>
            <person name="Qin P."/>
            <person name="Tang C."/>
            <person name="Ai P."/>
            <person name="Zhang D."/>
            <person name="Liu Y."/>
            <person name="Sun Z."/>
            <person name="Feng H."/>
            <person name="Wang Y."/>
            <person name="Chen Y."/>
            <person name="Liang X."/>
            <person name="Fu R."/>
            <person name="Li Q."/>
            <person name="Zhang J."/>
            <person name="Yu X."/>
            <person name="Xie Z."/>
            <person name="Ding L."/>
            <person name="Guan P."/>
            <person name="Tang J."/>
            <person name="Liang Y."/>
            <person name="Wang S."/>
            <person name="Deng Q."/>
            <person name="Li S."/>
            <person name="Zhu J."/>
            <person name="Wang L."/>
            <person name="Liu H."/>
            <person name="Li P."/>
        </authorList>
    </citation>
    <scope>NUCLEOTIDE SEQUENCE [LARGE SCALE GENOMIC DNA]</scope>
    <source>
        <strain evidence="15">AG-1 IA</strain>
    </source>
</reference>
<evidence type="ECO:0000256" key="1">
    <source>
        <dbReference type="ARBA" id="ARBA00007623"/>
    </source>
</evidence>
<keyword evidence="15" id="KW-1185">Reference proteome</keyword>